<dbReference type="Pfam" id="PF18862">
    <property type="entry name" value="ApeA_NTD1"/>
    <property type="match status" value="1"/>
</dbReference>
<proteinExistence type="predicted"/>
<dbReference type="InterPro" id="IPR041223">
    <property type="entry name" value="ApeA_NTD"/>
</dbReference>
<protein>
    <recommendedName>
        <fullName evidence="1">ApeA N-terminal domain-containing protein</fullName>
    </recommendedName>
</protein>
<name>A0AA95K6X3_9GAMM</name>
<dbReference type="AlphaFoldDB" id="A0AA95K6X3"/>
<reference evidence="2" key="1">
    <citation type="submission" date="2023-04" db="EMBL/GenBank/DDBJ databases">
        <title>Genome dynamics across the evolutionary transition to endosymbiosis.</title>
        <authorList>
            <person name="Siozios S."/>
            <person name="Nadal-Jimenez P."/>
            <person name="Azagi T."/>
            <person name="Sprong H."/>
            <person name="Frost C.L."/>
            <person name="Parratt S.R."/>
            <person name="Taylor G."/>
            <person name="Brettell L."/>
            <person name="Lew K.C."/>
            <person name="Croft L."/>
            <person name="King K.C."/>
            <person name="Brockhurst M.A."/>
            <person name="Hypsa V."/>
            <person name="Novakova E."/>
            <person name="Darby A.C."/>
            <person name="Hurst G.D.D."/>
        </authorList>
    </citation>
    <scope>NUCLEOTIDE SEQUENCE</scope>
    <source>
        <strain evidence="2">AIh</strain>
    </source>
</reference>
<dbReference type="Proteomes" id="UP001177597">
    <property type="component" value="Chromosome"/>
</dbReference>
<evidence type="ECO:0000313" key="2">
    <source>
        <dbReference type="EMBL" id="WGL94653.1"/>
    </source>
</evidence>
<feature type="domain" description="ApeA N-terminal" evidence="1">
    <location>
        <begin position="9"/>
        <end position="71"/>
    </location>
</feature>
<sequence>MSVLFKNHRWIGEFFFPDNYEHRFFGEINYSPDQGPILSYTIYNFKYLFKSGSKTNILYGILSTGEKCTILFLGGMDFKTTFTNLRLNNYLPNALGKIGL</sequence>
<dbReference type="EMBL" id="CP123498">
    <property type="protein sequence ID" value="WGL94653.1"/>
    <property type="molecule type" value="Genomic_DNA"/>
</dbReference>
<organism evidence="2 3">
    <name type="scientific">Arsenophonus nasoniae</name>
    <name type="common">son-killer infecting Nasonia vitripennis</name>
    <dbReference type="NCBI Taxonomy" id="638"/>
    <lineage>
        <taxon>Bacteria</taxon>
        <taxon>Pseudomonadati</taxon>
        <taxon>Pseudomonadota</taxon>
        <taxon>Gammaproteobacteria</taxon>
        <taxon>Enterobacterales</taxon>
        <taxon>Morganellaceae</taxon>
        <taxon>Arsenophonus</taxon>
    </lineage>
</organism>
<evidence type="ECO:0000259" key="1">
    <source>
        <dbReference type="Pfam" id="PF18862"/>
    </source>
</evidence>
<evidence type="ECO:0000313" key="3">
    <source>
        <dbReference type="Proteomes" id="UP001177597"/>
    </source>
</evidence>
<accession>A0AA95K6X3</accession>
<gene>
    <name evidence="2" type="ORF">QE207_13175</name>
</gene>
<dbReference type="RefSeq" id="WP_280628871.1">
    <property type="nucleotide sequence ID" value="NZ_CP123498.1"/>
</dbReference>